<keyword evidence="5" id="KW-1185">Reference proteome</keyword>
<gene>
    <name evidence="4" type="ORF">ETSY1_40530</name>
</gene>
<comment type="similarity">
    <text evidence="1 2">Belongs to the small heat shock protein (HSP20) family.</text>
</comment>
<organism evidence="4 5">
    <name type="scientific">Entotheonella factor</name>
    <dbReference type="NCBI Taxonomy" id="1429438"/>
    <lineage>
        <taxon>Bacteria</taxon>
        <taxon>Pseudomonadati</taxon>
        <taxon>Nitrospinota/Tectimicrobiota group</taxon>
        <taxon>Candidatus Tectimicrobiota</taxon>
        <taxon>Candidatus Entotheonellia</taxon>
        <taxon>Candidatus Entotheonellales</taxon>
        <taxon>Candidatus Entotheonellaceae</taxon>
        <taxon>Candidatus Entotheonella</taxon>
    </lineage>
</organism>
<dbReference type="EMBL" id="AZHW01001297">
    <property type="protein sequence ID" value="ETW93143.1"/>
    <property type="molecule type" value="Genomic_DNA"/>
</dbReference>
<name>W4L4W4_ENTF1</name>
<dbReference type="HOGENOM" id="CLU_046737_9_2_7"/>
<evidence type="ECO:0000256" key="2">
    <source>
        <dbReference type="RuleBase" id="RU003616"/>
    </source>
</evidence>
<proteinExistence type="inferred from homology"/>
<evidence type="ECO:0000313" key="5">
    <source>
        <dbReference type="Proteomes" id="UP000019141"/>
    </source>
</evidence>
<dbReference type="Pfam" id="PF00011">
    <property type="entry name" value="HSP20"/>
    <property type="match status" value="1"/>
</dbReference>
<dbReference type="PANTHER" id="PTHR11527">
    <property type="entry name" value="HEAT-SHOCK PROTEIN 20 FAMILY MEMBER"/>
    <property type="match status" value="1"/>
</dbReference>
<dbReference type="InterPro" id="IPR031107">
    <property type="entry name" value="Small_HSP"/>
</dbReference>
<dbReference type="Gene3D" id="2.60.40.790">
    <property type="match status" value="1"/>
</dbReference>
<evidence type="ECO:0000313" key="4">
    <source>
        <dbReference type="EMBL" id="ETW93143.1"/>
    </source>
</evidence>
<dbReference type="InterPro" id="IPR008978">
    <property type="entry name" value="HSP20-like_chaperone"/>
</dbReference>
<dbReference type="PROSITE" id="PS01031">
    <property type="entry name" value="SHSP"/>
    <property type="match status" value="1"/>
</dbReference>
<evidence type="ECO:0000259" key="3">
    <source>
        <dbReference type="PROSITE" id="PS01031"/>
    </source>
</evidence>
<dbReference type="AlphaFoldDB" id="W4L4W4"/>
<dbReference type="CDD" id="cd06464">
    <property type="entry name" value="ACD_sHsps-like"/>
    <property type="match status" value="1"/>
</dbReference>
<protein>
    <recommendedName>
        <fullName evidence="3">SHSP domain-containing protein</fullName>
    </recommendedName>
</protein>
<feature type="domain" description="SHSP" evidence="3">
    <location>
        <begin position="37"/>
        <end position="147"/>
    </location>
</feature>
<dbReference type="SUPFAM" id="SSF49764">
    <property type="entry name" value="HSP20-like chaperones"/>
    <property type="match status" value="1"/>
</dbReference>
<evidence type="ECO:0000256" key="1">
    <source>
        <dbReference type="PROSITE-ProRule" id="PRU00285"/>
    </source>
</evidence>
<dbReference type="InterPro" id="IPR002068">
    <property type="entry name" value="A-crystallin/Hsp20_dom"/>
</dbReference>
<reference evidence="4 5" key="1">
    <citation type="journal article" date="2014" name="Nature">
        <title>An environmental bacterial taxon with a large and distinct metabolic repertoire.</title>
        <authorList>
            <person name="Wilson M.C."/>
            <person name="Mori T."/>
            <person name="Ruckert C."/>
            <person name="Uria A.R."/>
            <person name="Helf M.J."/>
            <person name="Takada K."/>
            <person name="Gernert C."/>
            <person name="Steffens U.A."/>
            <person name="Heycke N."/>
            <person name="Schmitt S."/>
            <person name="Rinke C."/>
            <person name="Helfrich E.J."/>
            <person name="Brachmann A.O."/>
            <person name="Gurgui C."/>
            <person name="Wakimoto T."/>
            <person name="Kracht M."/>
            <person name="Crusemann M."/>
            <person name="Hentschel U."/>
            <person name="Abe I."/>
            <person name="Matsunaga S."/>
            <person name="Kalinowski J."/>
            <person name="Takeyama H."/>
            <person name="Piel J."/>
        </authorList>
    </citation>
    <scope>NUCLEOTIDE SEQUENCE [LARGE SCALE GENOMIC DNA]</scope>
    <source>
        <strain evidence="5">TSY1</strain>
    </source>
</reference>
<sequence>MIQHAIWKELDNVRREMENAMHGWSDFPVNGSPFAHWVRGMGYPNIRVHQDEESVKVEAVIPGVDPDSLALSIEDKTLILSGDKPSWAGSEKSEVNGKAEGSFKRSVELPVKVDADQATAEYVHGVLSITMPKAQEAKARKIEVAVG</sequence>
<comment type="caution">
    <text evidence="4">The sequence shown here is derived from an EMBL/GenBank/DDBJ whole genome shotgun (WGS) entry which is preliminary data.</text>
</comment>
<dbReference type="Proteomes" id="UP000019141">
    <property type="component" value="Unassembled WGS sequence"/>
</dbReference>
<accession>W4L4W4</accession>